<proteinExistence type="predicted"/>
<accession>A0A9Q9AGT7</accession>
<evidence type="ECO:0000313" key="1">
    <source>
        <dbReference type="EMBL" id="USW49144.1"/>
    </source>
</evidence>
<sequence length="121" mass="14236">MVYRYRYNEIFRPNVIPVKMKANLIAVTAPTFPYATRQKLHRNARAPTRFRLCICQYGKLPPVHATKLSSMEEQASKRFHTSPWINQLKKPLQKQLRRDQLPQLLKSTETHILRPNGPRLS</sequence>
<dbReference type="Proteomes" id="UP001056384">
    <property type="component" value="Chromosome 2"/>
</dbReference>
<gene>
    <name evidence="1" type="ORF">Slin15195_G024630</name>
</gene>
<dbReference type="AlphaFoldDB" id="A0A9Q9AGT7"/>
<reference evidence="1" key="1">
    <citation type="submission" date="2022-06" db="EMBL/GenBank/DDBJ databases">
        <title>Complete genome sequences of two strains of the flax pathogen Septoria linicola.</title>
        <authorList>
            <person name="Lapalu N."/>
            <person name="Simon A."/>
            <person name="Demenou B."/>
            <person name="Paumier D."/>
            <person name="Guillot M.-P."/>
            <person name="Gout L."/>
            <person name="Valade R."/>
        </authorList>
    </citation>
    <scope>NUCLEOTIDE SEQUENCE</scope>
    <source>
        <strain evidence="1">SE15195</strain>
    </source>
</reference>
<keyword evidence="2" id="KW-1185">Reference proteome</keyword>
<name>A0A9Q9AGT7_9PEZI</name>
<organism evidence="1 2">
    <name type="scientific">Septoria linicola</name>
    <dbReference type="NCBI Taxonomy" id="215465"/>
    <lineage>
        <taxon>Eukaryota</taxon>
        <taxon>Fungi</taxon>
        <taxon>Dikarya</taxon>
        <taxon>Ascomycota</taxon>
        <taxon>Pezizomycotina</taxon>
        <taxon>Dothideomycetes</taxon>
        <taxon>Dothideomycetidae</taxon>
        <taxon>Mycosphaerellales</taxon>
        <taxon>Mycosphaerellaceae</taxon>
        <taxon>Septoria</taxon>
    </lineage>
</organism>
<protein>
    <submittedName>
        <fullName evidence="1">Uncharacterized protein</fullName>
    </submittedName>
</protein>
<dbReference type="EMBL" id="CP099419">
    <property type="protein sequence ID" value="USW49144.1"/>
    <property type="molecule type" value="Genomic_DNA"/>
</dbReference>
<evidence type="ECO:0000313" key="2">
    <source>
        <dbReference type="Proteomes" id="UP001056384"/>
    </source>
</evidence>